<name>A0A1H8KRA7_9SPHI</name>
<dbReference type="PIRSF" id="PIRSF036893">
    <property type="entry name" value="Lipocalin_ApoD"/>
    <property type="match status" value="1"/>
</dbReference>
<dbReference type="InterPro" id="IPR047202">
    <property type="entry name" value="Lipocalin_Blc-like_dom"/>
</dbReference>
<dbReference type="EMBL" id="FOCL01000004">
    <property type="protein sequence ID" value="SEN95433.1"/>
    <property type="molecule type" value="Genomic_DNA"/>
</dbReference>
<evidence type="ECO:0000256" key="5">
    <source>
        <dbReference type="ARBA" id="ARBA00022729"/>
    </source>
</evidence>
<comment type="similarity">
    <text evidence="3 13">Belongs to the calycin superfamily. Lipocalin family.</text>
</comment>
<keyword evidence="6" id="KW-0446">Lipid-binding</keyword>
<dbReference type="SUPFAM" id="SSF50814">
    <property type="entry name" value="Lipocalins"/>
    <property type="match status" value="1"/>
</dbReference>
<gene>
    <name evidence="15" type="ORF">SAMN05192574_104736</name>
</gene>
<dbReference type="PANTHER" id="PTHR10612:SF34">
    <property type="entry name" value="APOLIPOPROTEIN D"/>
    <property type="match status" value="1"/>
</dbReference>
<keyword evidence="5 13" id="KW-0732">Signal</keyword>
<feature type="chain" id="PRO_5013435830" description="Outer membrane lipoprotein Blc" evidence="13">
    <location>
        <begin position="20"/>
        <end position="183"/>
    </location>
</feature>
<proteinExistence type="inferred from homology"/>
<dbReference type="GO" id="GO:0009279">
    <property type="term" value="C:cell outer membrane"/>
    <property type="evidence" value="ECO:0007669"/>
    <property type="project" value="UniProtKB-SubCell"/>
</dbReference>
<comment type="function">
    <text evidence="11">Involved in the storage or transport of lipids necessary for membrane maintenance under stressful conditions. Displays a binding preference for lysophospholipids.</text>
</comment>
<dbReference type="OrthoDB" id="594739at2"/>
<keyword evidence="9" id="KW-0998">Cell outer membrane</keyword>
<feature type="domain" description="Lipocalin/cytosolic fatty-acid binding" evidence="14">
    <location>
        <begin position="40"/>
        <end position="178"/>
    </location>
</feature>
<keyword evidence="7" id="KW-0472">Membrane</keyword>
<keyword evidence="10 15" id="KW-0449">Lipoprotein</keyword>
<evidence type="ECO:0000256" key="9">
    <source>
        <dbReference type="ARBA" id="ARBA00023237"/>
    </source>
</evidence>
<dbReference type="Gene3D" id="2.40.128.20">
    <property type="match status" value="1"/>
</dbReference>
<organism evidence="15 16">
    <name type="scientific">Mucilaginibacter gossypiicola</name>
    <dbReference type="NCBI Taxonomy" id="551995"/>
    <lineage>
        <taxon>Bacteria</taxon>
        <taxon>Pseudomonadati</taxon>
        <taxon>Bacteroidota</taxon>
        <taxon>Sphingobacteriia</taxon>
        <taxon>Sphingobacteriales</taxon>
        <taxon>Sphingobacteriaceae</taxon>
        <taxon>Mucilaginibacter</taxon>
    </lineage>
</organism>
<evidence type="ECO:0000256" key="10">
    <source>
        <dbReference type="ARBA" id="ARBA00023288"/>
    </source>
</evidence>
<keyword evidence="8" id="KW-0564">Palmitate</keyword>
<dbReference type="InterPro" id="IPR022271">
    <property type="entry name" value="Lipocalin_ApoD"/>
</dbReference>
<comment type="subcellular location">
    <subcellularLocation>
        <location evidence="1">Cell outer membrane</location>
    </subcellularLocation>
    <subcellularLocation>
        <location evidence="2">Membrane</location>
        <topology evidence="2">Lipid-anchor</topology>
    </subcellularLocation>
</comment>
<evidence type="ECO:0000256" key="3">
    <source>
        <dbReference type="ARBA" id="ARBA00006889"/>
    </source>
</evidence>
<dbReference type="InterPro" id="IPR000566">
    <property type="entry name" value="Lipocln_cytosolic_FA-bd_dom"/>
</dbReference>
<dbReference type="InterPro" id="IPR022272">
    <property type="entry name" value="Lipocalin_CS"/>
</dbReference>
<evidence type="ECO:0000256" key="7">
    <source>
        <dbReference type="ARBA" id="ARBA00023136"/>
    </source>
</evidence>
<reference evidence="16" key="1">
    <citation type="submission" date="2016-10" db="EMBL/GenBank/DDBJ databases">
        <authorList>
            <person name="Varghese N."/>
            <person name="Submissions S."/>
        </authorList>
    </citation>
    <scope>NUCLEOTIDE SEQUENCE [LARGE SCALE GENOMIC DNA]</scope>
    <source>
        <strain evidence="16">Gh-48</strain>
    </source>
</reference>
<evidence type="ECO:0000256" key="13">
    <source>
        <dbReference type="PIRNR" id="PIRNR036893"/>
    </source>
</evidence>
<dbReference type="InterPro" id="IPR012674">
    <property type="entry name" value="Calycin"/>
</dbReference>
<evidence type="ECO:0000256" key="8">
    <source>
        <dbReference type="ARBA" id="ARBA00023139"/>
    </source>
</evidence>
<evidence type="ECO:0000256" key="2">
    <source>
        <dbReference type="ARBA" id="ARBA00004635"/>
    </source>
</evidence>
<keyword evidence="16" id="KW-1185">Reference proteome</keyword>
<dbReference type="Proteomes" id="UP000198942">
    <property type="component" value="Unassembled WGS sequence"/>
</dbReference>
<comment type="subunit">
    <text evidence="4">Homodimer.</text>
</comment>
<evidence type="ECO:0000256" key="11">
    <source>
        <dbReference type="ARBA" id="ARBA00057024"/>
    </source>
</evidence>
<dbReference type="InterPro" id="IPR002446">
    <property type="entry name" value="Lipocalin_bac"/>
</dbReference>
<dbReference type="FunFam" id="2.40.128.20:FF:000002">
    <property type="entry name" value="Outer membrane lipoprotein Blc"/>
    <property type="match status" value="1"/>
</dbReference>
<dbReference type="GO" id="GO:0006950">
    <property type="term" value="P:response to stress"/>
    <property type="evidence" value="ECO:0007669"/>
    <property type="project" value="UniProtKB-ARBA"/>
</dbReference>
<dbReference type="PROSITE" id="PS00213">
    <property type="entry name" value="LIPOCALIN"/>
    <property type="match status" value="1"/>
</dbReference>
<dbReference type="RefSeq" id="WP_091211773.1">
    <property type="nucleotide sequence ID" value="NZ_FOCL01000004.1"/>
</dbReference>
<feature type="signal peptide" evidence="13">
    <location>
        <begin position="1"/>
        <end position="19"/>
    </location>
</feature>
<accession>A0A1H8KRA7</accession>
<evidence type="ECO:0000313" key="15">
    <source>
        <dbReference type="EMBL" id="SEN95433.1"/>
    </source>
</evidence>
<evidence type="ECO:0000313" key="16">
    <source>
        <dbReference type="Proteomes" id="UP000198942"/>
    </source>
</evidence>
<evidence type="ECO:0000256" key="12">
    <source>
        <dbReference type="ARBA" id="ARBA00071217"/>
    </source>
</evidence>
<evidence type="ECO:0000256" key="4">
    <source>
        <dbReference type="ARBA" id="ARBA00011738"/>
    </source>
</evidence>
<dbReference type="PANTHER" id="PTHR10612">
    <property type="entry name" value="APOLIPOPROTEIN D"/>
    <property type="match status" value="1"/>
</dbReference>
<dbReference type="CDD" id="cd19438">
    <property type="entry name" value="lipocalin_Blc-like"/>
    <property type="match status" value="1"/>
</dbReference>
<evidence type="ECO:0000256" key="1">
    <source>
        <dbReference type="ARBA" id="ARBA00004442"/>
    </source>
</evidence>
<protein>
    <recommendedName>
        <fullName evidence="12">Outer membrane lipoprotein Blc</fullName>
    </recommendedName>
</protein>
<dbReference type="PRINTS" id="PR01171">
    <property type="entry name" value="BCTLIPOCALIN"/>
</dbReference>
<dbReference type="AlphaFoldDB" id="A0A1H8KRA7"/>
<dbReference type="GO" id="GO:0008289">
    <property type="term" value="F:lipid binding"/>
    <property type="evidence" value="ECO:0007669"/>
    <property type="project" value="UniProtKB-KW"/>
</dbReference>
<dbReference type="Pfam" id="PF08212">
    <property type="entry name" value="Lipocalin_2"/>
    <property type="match status" value="1"/>
</dbReference>
<evidence type="ECO:0000259" key="14">
    <source>
        <dbReference type="Pfam" id="PF08212"/>
    </source>
</evidence>
<evidence type="ECO:0000256" key="6">
    <source>
        <dbReference type="ARBA" id="ARBA00023121"/>
    </source>
</evidence>
<sequence length="183" mass="20511">MKQKTWKIGLAVGVAAAAAAVVLNSCVTIPKGARAVRPFDQQRYLGTWYEVARMDFKFERNLSDVSASYSLNNDGTIRVDNKGYNYVQQKWKESIGKAKPVRDAGTGRLKVSFFGPFYAGYNVIAIDPDYRYALVAGNNLNYLWLLSREKSMPAATQTAYLKQAQALGYDVSKLVWTKHEHSN</sequence>